<dbReference type="Proteomes" id="UP000269396">
    <property type="component" value="Unassembled WGS sequence"/>
</dbReference>
<protein>
    <submittedName>
        <fullName evidence="1">Uncharacterized protein</fullName>
    </submittedName>
</protein>
<keyword evidence="2" id="KW-1185">Reference proteome</keyword>
<dbReference type="EMBL" id="UZAL01028806">
    <property type="protein sequence ID" value="VDP43830.1"/>
    <property type="molecule type" value="Genomic_DNA"/>
</dbReference>
<evidence type="ECO:0000313" key="1">
    <source>
        <dbReference type="EMBL" id="VDP43830.1"/>
    </source>
</evidence>
<name>A0A183P1M9_9TREM</name>
<sequence length="38" mass="4236">MGGQTKTWHKSIKSLTSGLIHVGRCGLLGWDPRDDNNR</sequence>
<accession>A0A183P1M9</accession>
<evidence type="ECO:0000313" key="2">
    <source>
        <dbReference type="Proteomes" id="UP000269396"/>
    </source>
</evidence>
<organism evidence="1 2">
    <name type="scientific">Schistosoma mattheei</name>
    <dbReference type="NCBI Taxonomy" id="31246"/>
    <lineage>
        <taxon>Eukaryota</taxon>
        <taxon>Metazoa</taxon>
        <taxon>Spiralia</taxon>
        <taxon>Lophotrochozoa</taxon>
        <taxon>Platyhelminthes</taxon>
        <taxon>Trematoda</taxon>
        <taxon>Digenea</taxon>
        <taxon>Strigeidida</taxon>
        <taxon>Schistosomatoidea</taxon>
        <taxon>Schistosomatidae</taxon>
        <taxon>Schistosoma</taxon>
    </lineage>
</organism>
<proteinExistence type="predicted"/>
<gene>
    <name evidence="1" type="ORF">SMTD_LOCUS8265</name>
</gene>
<dbReference type="AlphaFoldDB" id="A0A183P1M9"/>
<reference evidence="1 2" key="1">
    <citation type="submission" date="2018-11" db="EMBL/GenBank/DDBJ databases">
        <authorList>
            <consortium name="Pathogen Informatics"/>
        </authorList>
    </citation>
    <scope>NUCLEOTIDE SEQUENCE [LARGE SCALE GENOMIC DNA]</scope>
    <source>
        <strain>Denwood</strain>
        <strain evidence="2">Zambia</strain>
    </source>
</reference>